<accession>A0A9D4EUX4</accession>
<feature type="region of interest" description="Disordered" evidence="1">
    <location>
        <begin position="1"/>
        <end position="37"/>
    </location>
</feature>
<dbReference type="EMBL" id="JAIWYP010000008">
    <property type="protein sequence ID" value="KAH3786211.1"/>
    <property type="molecule type" value="Genomic_DNA"/>
</dbReference>
<evidence type="ECO:0000313" key="3">
    <source>
        <dbReference type="Proteomes" id="UP000828390"/>
    </source>
</evidence>
<organism evidence="2 3">
    <name type="scientific">Dreissena polymorpha</name>
    <name type="common">Zebra mussel</name>
    <name type="synonym">Mytilus polymorpha</name>
    <dbReference type="NCBI Taxonomy" id="45954"/>
    <lineage>
        <taxon>Eukaryota</taxon>
        <taxon>Metazoa</taxon>
        <taxon>Spiralia</taxon>
        <taxon>Lophotrochozoa</taxon>
        <taxon>Mollusca</taxon>
        <taxon>Bivalvia</taxon>
        <taxon>Autobranchia</taxon>
        <taxon>Heteroconchia</taxon>
        <taxon>Euheterodonta</taxon>
        <taxon>Imparidentia</taxon>
        <taxon>Neoheterodontei</taxon>
        <taxon>Myida</taxon>
        <taxon>Dreissenoidea</taxon>
        <taxon>Dreissenidae</taxon>
        <taxon>Dreissena</taxon>
    </lineage>
</organism>
<protein>
    <submittedName>
        <fullName evidence="2">Uncharacterized protein</fullName>
    </submittedName>
</protein>
<name>A0A9D4EUX4_DREPO</name>
<reference evidence="2" key="1">
    <citation type="journal article" date="2019" name="bioRxiv">
        <title>The Genome of the Zebra Mussel, Dreissena polymorpha: A Resource for Invasive Species Research.</title>
        <authorList>
            <person name="McCartney M.A."/>
            <person name="Auch B."/>
            <person name="Kono T."/>
            <person name="Mallez S."/>
            <person name="Zhang Y."/>
            <person name="Obille A."/>
            <person name="Becker A."/>
            <person name="Abrahante J.E."/>
            <person name="Garbe J."/>
            <person name="Badalamenti J.P."/>
            <person name="Herman A."/>
            <person name="Mangelson H."/>
            <person name="Liachko I."/>
            <person name="Sullivan S."/>
            <person name="Sone E.D."/>
            <person name="Koren S."/>
            <person name="Silverstein K.A.T."/>
            <person name="Beckman K.B."/>
            <person name="Gohl D.M."/>
        </authorList>
    </citation>
    <scope>NUCLEOTIDE SEQUENCE</scope>
    <source>
        <strain evidence="2">Duluth1</strain>
        <tissue evidence="2">Whole animal</tissue>
    </source>
</reference>
<comment type="caution">
    <text evidence="2">The sequence shown here is derived from an EMBL/GenBank/DDBJ whole genome shotgun (WGS) entry which is preliminary data.</text>
</comment>
<dbReference type="AlphaFoldDB" id="A0A9D4EUX4"/>
<keyword evidence="3" id="KW-1185">Reference proteome</keyword>
<proteinExistence type="predicted"/>
<reference evidence="2" key="2">
    <citation type="submission" date="2020-11" db="EMBL/GenBank/DDBJ databases">
        <authorList>
            <person name="McCartney M.A."/>
            <person name="Auch B."/>
            <person name="Kono T."/>
            <person name="Mallez S."/>
            <person name="Becker A."/>
            <person name="Gohl D.M."/>
            <person name="Silverstein K.A.T."/>
            <person name="Koren S."/>
            <person name="Bechman K.B."/>
            <person name="Herman A."/>
            <person name="Abrahante J.E."/>
            <person name="Garbe J."/>
        </authorList>
    </citation>
    <scope>NUCLEOTIDE SEQUENCE</scope>
    <source>
        <strain evidence="2">Duluth1</strain>
        <tissue evidence="2">Whole animal</tissue>
    </source>
</reference>
<evidence type="ECO:0000313" key="2">
    <source>
        <dbReference type="EMBL" id="KAH3786211.1"/>
    </source>
</evidence>
<gene>
    <name evidence="2" type="ORF">DPMN_164315</name>
</gene>
<sequence>MFPENTHHSISSRTDSAMGRANGGRTREKEGQLPANYLRLANDMDEIIETSSGG</sequence>
<dbReference type="Proteomes" id="UP000828390">
    <property type="component" value="Unassembled WGS sequence"/>
</dbReference>
<evidence type="ECO:0000256" key="1">
    <source>
        <dbReference type="SAM" id="MobiDB-lite"/>
    </source>
</evidence>